<protein>
    <submittedName>
        <fullName evidence="3">Sulfurtransferase</fullName>
    </submittedName>
</protein>
<dbReference type="Pfam" id="PF11127">
    <property type="entry name" value="YgaP-like_TM"/>
    <property type="match status" value="1"/>
</dbReference>
<dbReference type="PANTHER" id="PTHR43031:SF7">
    <property type="entry name" value="NITRIC OXIDE REDUCTASE FLRD-NAD(+) REDUCTASE"/>
    <property type="match status" value="1"/>
</dbReference>
<feature type="transmembrane region" description="Helical" evidence="1">
    <location>
        <begin position="144"/>
        <end position="167"/>
    </location>
</feature>
<comment type="caution">
    <text evidence="3">The sequence shown here is derived from an EMBL/GenBank/DDBJ whole genome shotgun (WGS) entry which is preliminary data.</text>
</comment>
<dbReference type="CDD" id="cd00158">
    <property type="entry name" value="RHOD"/>
    <property type="match status" value="1"/>
</dbReference>
<keyword evidence="1" id="KW-0812">Transmembrane</keyword>
<dbReference type="SUPFAM" id="SSF52821">
    <property type="entry name" value="Rhodanese/Cell cycle control phosphatase"/>
    <property type="match status" value="1"/>
</dbReference>
<evidence type="ECO:0000313" key="4">
    <source>
        <dbReference type="Proteomes" id="UP000619293"/>
    </source>
</evidence>
<dbReference type="EMBL" id="BONG01000022">
    <property type="protein sequence ID" value="GIF90358.1"/>
    <property type="molecule type" value="Genomic_DNA"/>
</dbReference>
<dbReference type="Proteomes" id="UP000619293">
    <property type="component" value="Unassembled WGS sequence"/>
</dbReference>
<dbReference type="InterPro" id="IPR021309">
    <property type="entry name" value="YgaP-like_TM"/>
</dbReference>
<keyword evidence="4" id="KW-1185">Reference proteome</keyword>
<dbReference type="InterPro" id="IPR050229">
    <property type="entry name" value="GlpE_sulfurtransferase"/>
</dbReference>
<dbReference type="PROSITE" id="PS50206">
    <property type="entry name" value="RHODANESE_3"/>
    <property type="match status" value="1"/>
</dbReference>
<dbReference type="Pfam" id="PF00581">
    <property type="entry name" value="Rhodanese"/>
    <property type="match status" value="1"/>
</dbReference>
<feature type="domain" description="Rhodanese" evidence="2">
    <location>
        <begin position="19"/>
        <end position="109"/>
    </location>
</feature>
<dbReference type="InterPro" id="IPR001763">
    <property type="entry name" value="Rhodanese-like_dom"/>
</dbReference>
<dbReference type="AlphaFoldDB" id="A0A8J3NSC3"/>
<dbReference type="Gene3D" id="3.40.250.10">
    <property type="entry name" value="Rhodanese-like domain"/>
    <property type="match status" value="1"/>
</dbReference>
<gene>
    <name evidence="3" type="ORF">Cch02nite_38020</name>
</gene>
<keyword evidence="1" id="KW-0472">Membrane</keyword>
<proteinExistence type="predicted"/>
<dbReference type="InterPro" id="IPR036873">
    <property type="entry name" value="Rhodanese-like_dom_sf"/>
</dbReference>
<dbReference type="PANTHER" id="PTHR43031">
    <property type="entry name" value="FAD-DEPENDENT OXIDOREDUCTASE"/>
    <property type="match status" value="1"/>
</dbReference>
<dbReference type="SMART" id="SM00450">
    <property type="entry name" value="RHOD"/>
    <property type="match status" value="1"/>
</dbReference>
<evidence type="ECO:0000313" key="3">
    <source>
        <dbReference type="EMBL" id="GIF90358.1"/>
    </source>
</evidence>
<feature type="transmembrane region" description="Helical" evidence="1">
    <location>
        <begin position="120"/>
        <end position="138"/>
    </location>
</feature>
<keyword evidence="1" id="KW-1133">Transmembrane helix</keyword>
<dbReference type="Gene3D" id="6.10.140.1340">
    <property type="match status" value="1"/>
</dbReference>
<accession>A0A8J3NSC3</accession>
<evidence type="ECO:0000259" key="2">
    <source>
        <dbReference type="PROSITE" id="PS50206"/>
    </source>
</evidence>
<name>A0A8J3NSC3_9ACTN</name>
<reference evidence="3 4" key="1">
    <citation type="submission" date="2021-01" db="EMBL/GenBank/DDBJ databases">
        <title>Whole genome shotgun sequence of Catellatospora chokoriensis NBRC 107358.</title>
        <authorList>
            <person name="Komaki H."/>
            <person name="Tamura T."/>
        </authorList>
    </citation>
    <scope>NUCLEOTIDE SEQUENCE [LARGE SCALE GENOMIC DNA]</scope>
    <source>
        <strain evidence="3 4">NBRC 107358</strain>
    </source>
</reference>
<sequence length="195" mass="20066">MTQTASAIDVSAVRALLAGESEVLLVDVRTPGEYQTAHIAGSVNLPLDQVEAHLDDFVAAAGPTMVMVCQSGNRAGRCQARLAAAGASGARVLSGGLNAWLQAGAPLVRGRQRWALERQVRLVAGGIVLASIIASVWVPGARFVAGLIGAGLTFAALSDTCAMGLMLSKLPYNQPRNAAATTAAVARLREHGTGR</sequence>
<dbReference type="RefSeq" id="WP_191842832.1">
    <property type="nucleotide sequence ID" value="NZ_BAAALB010000028.1"/>
</dbReference>
<evidence type="ECO:0000256" key="1">
    <source>
        <dbReference type="SAM" id="Phobius"/>
    </source>
</evidence>
<organism evidence="3 4">
    <name type="scientific">Catellatospora chokoriensis</name>
    <dbReference type="NCBI Taxonomy" id="310353"/>
    <lineage>
        <taxon>Bacteria</taxon>
        <taxon>Bacillati</taxon>
        <taxon>Actinomycetota</taxon>
        <taxon>Actinomycetes</taxon>
        <taxon>Micromonosporales</taxon>
        <taxon>Micromonosporaceae</taxon>
        <taxon>Catellatospora</taxon>
    </lineage>
</organism>